<dbReference type="InterPro" id="IPR017870">
    <property type="entry name" value="FeS_cluster_insertion_CS"/>
</dbReference>
<dbReference type="InterPro" id="IPR035903">
    <property type="entry name" value="HesB-like_dom_sf"/>
</dbReference>
<accession>A0A1G6KDA1</accession>
<dbReference type="AlphaFoldDB" id="A0A1G6KDA1"/>
<dbReference type="GO" id="GO:0016226">
    <property type="term" value="P:iron-sulfur cluster assembly"/>
    <property type="evidence" value="ECO:0007669"/>
    <property type="project" value="InterPro"/>
</dbReference>
<sequence>MLLDTRYLILDTKILNTMITITDKAKDKIDHLMQDSAMGSDYFLRVSVKGGGCSGLSYNLDFDNEEQKGDQFFEDKGIKIALDMKSFLYLAGTELDFTDGLNGKGFNFVNPNASRTCGCGESFSV</sequence>
<dbReference type="GO" id="GO:0051537">
    <property type="term" value="F:2 iron, 2 sulfur cluster binding"/>
    <property type="evidence" value="ECO:0007669"/>
    <property type="project" value="UniProtKB-ARBA"/>
</dbReference>
<dbReference type="SUPFAM" id="SSF89360">
    <property type="entry name" value="HesB-like domain"/>
    <property type="match status" value="1"/>
</dbReference>
<evidence type="ECO:0000259" key="1">
    <source>
        <dbReference type="Pfam" id="PF01521"/>
    </source>
</evidence>
<dbReference type="InterPro" id="IPR016092">
    <property type="entry name" value="ATAP"/>
</dbReference>
<name>A0A1G6KDA1_9SPHI</name>
<dbReference type="STRING" id="390242.SAMN04488024_101740"/>
<dbReference type="EMBL" id="FMZH01000001">
    <property type="protein sequence ID" value="SDC28811.1"/>
    <property type="molecule type" value="Genomic_DNA"/>
</dbReference>
<dbReference type="InterPro" id="IPR000361">
    <property type="entry name" value="ATAP_core_dom"/>
</dbReference>
<dbReference type="InterPro" id="IPR031108">
    <property type="entry name" value="IscA_plant_cyanobact"/>
</dbReference>
<dbReference type="Proteomes" id="UP000199455">
    <property type="component" value="Unassembled WGS sequence"/>
</dbReference>
<protein>
    <submittedName>
        <fullName evidence="2">Iron-sulfur cluster assembly protein</fullName>
    </submittedName>
</protein>
<proteinExistence type="predicted"/>
<dbReference type="PANTHER" id="PTHR47265:SF1">
    <property type="entry name" value="IRON-SULFUR ASSEMBLY PROTEIN ISCA, CHLOROPLASTIC"/>
    <property type="match status" value="1"/>
</dbReference>
<evidence type="ECO:0000313" key="2">
    <source>
        <dbReference type="EMBL" id="SDC28811.1"/>
    </source>
</evidence>
<feature type="domain" description="Core" evidence="1">
    <location>
        <begin position="19"/>
        <end position="121"/>
    </location>
</feature>
<evidence type="ECO:0000313" key="3">
    <source>
        <dbReference type="Proteomes" id="UP000199455"/>
    </source>
</evidence>
<dbReference type="PROSITE" id="PS01152">
    <property type="entry name" value="HESB"/>
    <property type="match status" value="1"/>
</dbReference>
<dbReference type="NCBIfam" id="TIGR00049">
    <property type="entry name" value="iron-sulfur cluster assembly accessory protein"/>
    <property type="match status" value="1"/>
</dbReference>
<keyword evidence="3" id="KW-1185">Reference proteome</keyword>
<dbReference type="PANTHER" id="PTHR47265">
    <property type="entry name" value="IRON-SULFUR ASSEMBLY PROTEIN ISCA, CHLOROPLASTIC"/>
    <property type="match status" value="1"/>
</dbReference>
<organism evidence="2 3">
    <name type="scientific">Pedobacter soli</name>
    <dbReference type="NCBI Taxonomy" id="390242"/>
    <lineage>
        <taxon>Bacteria</taxon>
        <taxon>Pseudomonadati</taxon>
        <taxon>Bacteroidota</taxon>
        <taxon>Sphingobacteriia</taxon>
        <taxon>Sphingobacteriales</taxon>
        <taxon>Sphingobacteriaceae</taxon>
        <taxon>Pedobacter</taxon>
    </lineage>
</organism>
<dbReference type="Gene3D" id="2.60.300.12">
    <property type="entry name" value="HesB-like domain"/>
    <property type="match status" value="1"/>
</dbReference>
<gene>
    <name evidence="2" type="ORF">SAMN04488024_101740</name>
</gene>
<dbReference type="Pfam" id="PF01521">
    <property type="entry name" value="Fe-S_biosyn"/>
    <property type="match status" value="1"/>
</dbReference>
<reference evidence="3" key="1">
    <citation type="submission" date="2016-10" db="EMBL/GenBank/DDBJ databases">
        <authorList>
            <person name="Varghese N."/>
            <person name="Submissions S."/>
        </authorList>
    </citation>
    <scope>NUCLEOTIDE SEQUENCE [LARGE SCALE GENOMIC DNA]</scope>
    <source>
        <strain evidence="3">DSM 18609</strain>
    </source>
</reference>